<dbReference type="NCBIfam" id="TIGR01731">
    <property type="entry name" value="fil_hemag_20aa"/>
    <property type="match status" value="54"/>
</dbReference>
<dbReference type="SMART" id="SM00912">
    <property type="entry name" value="Haemagg_act"/>
    <property type="match status" value="1"/>
</dbReference>
<dbReference type="Gene3D" id="2.160.20.10">
    <property type="entry name" value="Single-stranded right-handed beta-helix, Pectin lyase-like"/>
    <property type="match status" value="1"/>
</dbReference>
<comment type="caution">
    <text evidence="2">The sequence shown here is derived from an EMBL/GenBank/DDBJ whole genome shotgun (WGS) entry which is preliminary data.</text>
</comment>
<name>A0AAE2A977_PSEFL</name>
<dbReference type="Proteomes" id="UP000031587">
    <property type="component" value="Unassembled WGS sequence"/>
</dbReference>
<evidence type="ECO:0000313" key="2">
    <source>
        <dbReference type="EMBL" id="KIF61583.1"/>
    </source>
</evidence>
<dbReference type="GO" id="GO:0003824">
    <property type="term" value="F:catalytic activity"/>
    <property type="evidence" value="ECO:0007669"/>
    <property type="project" value="UniProtKB-ARBA"/>
</dbReference>
<dbReference type="SUPFAM" id="SSF51126">
    <property type="entry name" value="Pectin lyase-like"/>
    <property type="match status" value="1"/>
</dbReference>
<dbReference type="InterPro" id="IPR012334">
    <property type="entry name" value="Pectin_lyas_fold"/>
</dbReference>
<dbReference type="InterPro" id="IPR008638">
    <property type="entry name" value="FhaB/CdiA-like_TPS"/>
</dbReference>
<dbReference type="InterPro" id="IPR010069">
    <property type="entry name" value="CdiA_FHA1_rpt"/>
</dbReference>
<dbReference type="EMBL" id="JTGH01000007">
    <property type="protein sequence ID" value="KIF61583.1"/>
    <property type="molecule type" value="Genomic_DNA"/>
</dbReference>
<evidence type="ECO:0000313" key="3">
    <source>
        <dbReference type="Proteomes" id="UP000031587"/>
    </source>
</evidence>
<reference evidence="2 3" key="1">
    <citation type="submission" date="2014-11" db="EMBL/GenBank/DDBJ databases">
        <title>Draft genome sequence of Pseudomonas fluorescens strains SF4c SF39a.</title>
        <authorList>
            <person name="Underwood G.E."/>
            <person name="Ly L.K."/>
            <person name="Bitzer A.S."/>
            <person name="Godino A."/>
            <person name="Bucci V."/>
            <person name="Fischer S."/>
            <person name="Silby M.W."/>
        </authorList>
    </citation>
    <scope>NUCLEOTIDE SEQUENCE [LARGE SCALE GENOMIC DNA]</scope>
    <source>
        <strain evidence="2 3">SF4c</strain>
    </source>
</reference>
<dbReference type="InterPro" id="IPR008619">
    <property type="entry name" value="Filamentous_hemagglutn_rpt"/>
</dbReference>
<evidence type="ECO:0000259" key="1">
    <source>
        <dbReference type="SMART" id="SM00912"/>
    </source>
</evidence>
<dbReference type="Pfam" id="PF05860">
    <property type="entry name" value="TPS"/>
    <property type="match status" value="1"/>
</dbReference>
<accession>A0AAE2A977</accession>
<organism evidence="2 3">
    <name type="scientific">Pseudomonas fluorescens</name>
    <dbReference type="NCBI Taxonomy" id="294"/>
    <lineage>
        <taxon>Bacteria</taxon>
        <taxon>Pseudomonadati</taxon>
        <taxon>Pseudomonadota</taxon>
        <taxon>Gammaproteobacteria</taxon>
        <taxon>Pseudomonadales</taxon>
        <taxon>Pseudomonadaceae</taxon>
        <taxon>Pseudomonas</taxon>
    </lineage>
</organism>
<dbReference type="Pfam" id="PF05594">
    <property type="entry name" value="Fil_haemagg"/>
    <property type="match status" value="17"/>
</dbReference>
<feature type="domain" description="Filamentous haemagglutinin FhaB/tRNA nuclease CdiA-like TPS" evidence="1">
    <location>
        <begin position="64"/>
        <end position="186"/>
    </location>
</feature>
<protein>
    <recommendedName>
        <fullName evidence="1">Filamentous haemagglutinin FhaB/tRNA nuclease CdiA-like TPS domain-containing protein</fullName>
    </recommendedName>
</protein>
<dbReference type="InterPro" id="IPR011050">
    <property type="entry name" value="Pectin_lyase_fold/virulence"/>
</dbReference>
<sequence>MDVRQYAFLARLPSAAVKSRDQFWGMPKRGLAFLLANVMFWQPMWAQADGIVVANPGTTLDRAGNGVQIINIATPNGAGLSHNQFHDYNVGAQGVILNNGSNQASSTQLGGYIIDNPHLKNSGSAQAILNEVIGGSPSQLRGYTEVAGQSARVIVANPYGISCNGCGFINTPRVTLTTGKPVLDGSGRLDRFQVDQGSVAIEGAGLNATNVDRFEIITRSAKINAEIQAKNLTIVAGRNDVNADNLNATARADDGSAKPQLAIDSSALGGMYAGAIKLVGTEAGVGVKLDGKLIASGGDIQLDANGQLSLAETSATGAVNVKATGLETRSAVYAGTSLNVQTQGDLTNRQTLAARDSISLSAGGQLTNAGAIEAGVNADGGRNANGDLSLSAQNIDNRGKSLVASRNLAVNAAQVLSNQGGTLSAAQIASIVAGTLDNQNDGRVLSKGALNVTANQVLNSQGLIDAKGNLTATIGQLNNSNGQISSSAITRLGGTSVNNLGGQILGDLGLNIDLSAALDNRDGVLGSGVALDLKAGSLDNRDAGVVVSDGGLVVRVSGLLDNRNKGEITARGAIDAQAGHLDNRDGKVIGKGTLALRSDSADNRGGALQGDGQLTLNVDRLDNRDNGLIIGKAGVTYAGTRLDNSNGLVSAVGPVGLKAGEVQNAKGRISSQGDLTATIGLLQQQGGALVAQGNLSLTGTTLDNRNGGLIGTKKALTLAVDDIDNRAGELSGSLLLNIKGQRLDNSDGGKILAASDLELAVTRLINQNKGMIVASGATKLTGSTLDNTGGSFDSLKGLVITLDDALLNGQGLISSEGTLTINAGRVDNNAGNLTSAGALALTSLGTLLNQGGSISTDSTLKLKSASLDNSQKGLISGKDNSRIDSGDVDNSQGGRLISGGTLDFTAGQVNNAAGRIASQQAMTMSVTGLDQQGGELFSKTSLSLDLNNGQLNNQNGLINAPGELLLKQLSGVNNQGGEISSQQAFALTAHDLDNSNGKLLSQQGLTVRIAQALNNAKGVISGTSLDSHSASLDNQEGLISSRGPLTLTTDNTLDNRLGTVIADGKLDLTAQTLDNRGGSIAGKSDATVQAKKLDNQDGQLIATGVLKLDADLLDNRQGGLLGSTKAMTLNVDDVDNRGGEISTNSDLQVTGKKLDNSDAGKIFTGQSLTLTVEQLINRNKGLINASTSLDLHGDSLDNSGGELLSQQAMALTLSGAFDNSLGKVSSESVLTVKTSQLTNIKGSLSSAADLTIESRGSVDNQGGAVVTDGALALDSTGLDNGQAGTLSAKGAASVTTGDFDNSTGKLSSADTLNLVAGKVTNRDGGQIGSLGALTASVTGLEQQGGKLFSNTRLSLDMNNGQLNNQNGLINAPGTLLLKQLNGVNNQGGEISSGEAFTVAAKNLDNGNGKLLSTQSLTLRIAQALDNVRGMIGAASIDARAGSLNNSGGSLISRADLDLTADGLLRNDNDGLISAAQALRIGSADLNNQGGVLQGVGSVTLNAMALNNRDKGLINSQGSLSLTATALDSSNGGEVSAGDDIDLTLTSLTQNGGRLLGDKAVTVDLANGDLDNTNGLLTAKGPLTLKRLRDLNNQSGEISSSLGFDVIARALNNNAGKIISGEKLKLSGTTLTNQNGLFSGWQQLSVNGDSLDNRANGTLSSRNGDVSVDLKGALLNSGNGALVSQGNLTVNAASLDNSDKGILSSAAGQTLTLKGALNNNEGGLIDSGAALDITGTALTNAGGSINALQALTANATSLDNSGGKFAANGAINLNLSGQLNNNAGKLAGTGPVVIKGVSDLSNRNGQLASQGSLQLLTGSLDNGSKGTIAAKDDLQITASAAVRNDADGLIYSQTGSLQLKAASLANGKGSIQSQTGLTLDVTGDLDNQSGKIIAQEGDVTIGAASIDNRGGILSSIKGALEARTVGVLRNGFDLNNNRQGGVIQAQGLKLSALAGLDNNGGRISAQATDANITTAAFDNRNGVIYAKGLVGVSGSSLDNGAGQIAAERIDFGLSGALNNGAGVIESNTRLTVKAASVNNQNGRLRSLGTSGKTEFQIGGLLDNRNGVLETANTDMTLAVGSFLNGGGQLNHVGRGRFDLSTANVIGAGGSITTGGLLDLTADTWNNSSVIQAGRLNVNVRQFSQSASGKLLASDLLQIRGGNWTNDGLLASDGLIDMQLTGAYGGNGRMSSQRGINFSAAQLSVGAAGSIAAGTTSTINVGAALVNSGRITSSEDLTVNAGSVVNYGTLGAAQNLTINTPSLLNDRGLIFSGNDMTLIVGNLTNQNGDFYGLGNVTIKGYGTAQASQVSNLSGSMESGKTFKIDAANFANRTSGDDGTQSFALNRKLVTGFIGVQCGDCSGGTYDVNLIAHEVFEGGQDNDTTASSLLTAGGDFIFNGGEFLNSKSTLSASGNITINANNMRNVGAVSGSIERTRIYRTGAIDSGSFNTFMPEVVAYNQRNNPDFPNVYYIDGTGNFAQGVVTSTTGREPGHDGGTTYVITIKDSVTNKSVGDLTLSGYRWGNTSLQSQYDPNNLVQMPTRLDGFTLTSDKEVARDGTSPTAGRNAVIQAGGNVSITAAKDLQNSVIHQDYGSTGGTNKVGNTNVGNSGTTVIRINSQLPPDVAQQQVNPLSLPGFSLPTGENGLFRLSGQGAADTAPVGTTGPAPTWTMGGQVVSTEEHVVAGSSGGPRNLFIDAPPAVSDSTRAVDTFHRSPSVVTAVASTVDVNVPVKSAGPGMKDRGNDARESIDTRPVTRVAGLPDTKAPSNAHKYLIETNPALTNLKSFMSSDYLLGKLGYDPDQSAKRLGDGLFEQRLVQQAVTARTGQAFIDGRSNNEDMFRYLMDNAIASKDALNLSMGVGLTAEQVAALTHDIVWLEEHEVNGEKVLVPVLYLAQANGRLGPTGALIAGKDVTLIAGGNLDNVGTLKATNNLSATAGKDIVNSGLIEAGNRLNLLATNDIINKSGGIITGRDVNLTTRTGDVINERTITSSDNSTRFGTQHHDYADNAARIEAANDLSVKSAKDINITGGVLQSGQDMALNAGRDVNVTSVQVTNSVFQNSNHNRSDITQLGAEIDAGRDFNAGAKRDINIIASQVDANRDVSMSATENLFISSAADEQHSLSKSKKLTIQEDHVSQVMAGVSAGGNVILGAGDNLTVVSSRITAGDEAYLVAGNNLEILAAQDTDYSLYDKKKKGSFGSKATKRDEVTDVKNIGSEIKTGGDLTIRSGGDQRYQAAQLQSGSNLALISDGQITFESVKDLHQESHEKSSSSLAWNSAKGRGNTDETLRQTQMVAQGQLTIKAVDGLKIDIKQINQKSVSQAIDAMVQADPQLAWLKDAEQRGDVDWRKVQEVHESFKYSQSGLGQGAMLAIMIIVTALTAGAASAALGTAAGATAGSGSAMAAASATTAAGWANVAATAVVTSAASGAVISTINNRGNLGNVIKDVTSTDSLKNYVLAGVSAGIGGQGIGVRLAVNSALKTVVNGGKFKDNLSQAAIGMAADALSGAIYERVGDSLVGSGLPTKVAVHAIVGGLIGEAAGGDFATAALAAGANKALIQMFGDKIFPGVAHQQVLAMTSQLIGMTVAAAAGGSDKDQQVAGWVAQQGTIYNYLDHDQRERLATQLEEACKGNVKCIQATLDQWKPVADKQNMFTPAEQAQYDQAQSILTGKLLQNCQTTTCITFTLIKMKEAGLNCGDISCLRESAGETQKAQYFNQGQWGKLLLDALGDGGAIAGALGPLLSGGSKFVSGAGTVIDEAADVVKTVAPLVSKGSEVTAEIIQKALQGDPAISGQKLVSLPAVQRYVDRLLNGDVAPPIKMDGNIIVDGNHRYIAAKILGRTPEVTPGTLPPNKVGQTRPISEVIVDPVDWGNR</sequence>
<dbReference type="Pfam" id="PF13332">
    <property type="entry name" value="Fil_haemagg_2"/>
    <property type="match status" value="3"/>
</dbReference>
<dbReference type="NCBIfam" id="TIGR01901">
    <property type="entry name" value="adhes_NPXG"/>
    <property type="match status" value="1"/>
</dbReference>
<proteinExistence type="predicted"/>
<dbReference type="RefSeq" id="WP_052266537.1">
    <property type="nucleotide sequence ID" value="NZ_JTGH01000007.1"/>
</dbReference>
<gene>
    <name evidence="2" type="ORF">QS95_07000</name>
</gene>
<dbReference type="InterPro" id="IPR025157">
    <property type="entry name" value="Hemagglutinin_rpt"/>
</dbReference>